<protein>
    <submittedName>
        <fullName evidence="3">Uncharacterized protein</fullName>
    </submittedName>
</protein>
<feature type="chain" id="PRO_5016595644" evidence="2">
    <location>
        <begin position="25"/>
        <end position="452"/>
    </location>
</feature>
<proteinExistence type="predicted"/>
<evidence type="ECO:0000313" key="4">
    <source>
        <dbReference type="Proteomes" id="UP000253426"/>
    </source>
</evidence>
<keyword evidence="2" id="KW-0732">Signal</keyword>
<name>A0A366H0H4_9BACT</name>
<dbReference type="EMBL" id="QNRR01000022">
    <property type="protein sequence ID" value="RBP35349.1"/>
    <property type="molecule type" value="Genomic_DNA"/>
</dbReference>
<sequence length="452" mass="48434">MKRTLTFAASCLLMAWHGAGHVVAQAPAPAPTPTPAAPQPYQATDPTGQAAAATAPVPVGKFETPPVLVAPAILQPQYHRGAYHTVRPQVSTYAGRNSYTIDSQFGVFYAEGNAELMARVAEINAIAKLQSVSKSDEYAKALERAAKSPVTFAKNLATDPVNTIEGVPKGIFKFLHRTGAAVKEKVEGRETSPYEDNTMESAIGFSKSKRDLAARLGVDPYSSNPVFQKAINGVAWAAYAGNMTLAAVLAPVDGGAGTVVTTVQVSDVATNALRDMSPNDLRQMHKKTLLGMGVSEPVIDGFLRSRAFSPTHQLSLVTALSQLKGTAGPEWFLQTATRASDDEADAFFYTRSAQLMALQHKTTPIATIYTLNDLPVCFARDGTLIVPLEWDYACWTQGASDFLQRVRLANYRGAKVTGHRVVITGVASPKLKEELAKQQVVLIEKALPGPLL</sequence>
<evidence type="ECO:0000256" key="2">
    <source>
        <dbReference type="SAM" id="SignalP"/>
    </source>
</evidence>
<dbReference type="Proteomes" id="UP000253426">
    <property type="component" value="Unassembled WGS sequence"/>
</dbReference>
<evidence type="ECO:0000256" key="1">
    <source>
        <dbReference type="SAM" id="MobiDB-lite"/>
    </source>
</evidence>
<gene>
    <name evidence="3" type="ORF">DES53_12216</name>
</gene>
<comment type="caution">
    <text evidence="3">The sequence shown here is derived from an EMBL/GenBank/DDBJ whole genome shotgun (WGS) entry which is preliminary data.</text>
</comment>
<dbReference type="OrthoDB" id="179504at2"/>
<evidence type="ECO:0000313" key="3">
    <source>
        <dbReference type="EMBL" id="RBP35349.1"/>
    </source>
</evidence>
<reference evidence="3 4" key="1">
    <citation type="submission" date="2018-06" db="EMBL/GenBank/DDBJ databases">
        <title>Genomic Encyclopedia of Type Strains, Phase IV (KMG-IV): sequencing the most valuable type-strain genomes for metagenomic binning, comparative biology and taxonomic classification.</title>
        <authorList>
            <person name="Goeker M."/>
        </authorList>
    </citation>
    <scope>NUCLEOTIDE SEQUENCE [LARGE SCALE GENOMIC DNA]</scope>
    <source>
        <strain evidence="3 4">DSM 25532</strain>
    </source>
</reference>
<organism evidence="3 4">
    <name type="scientific">Roseimicrobium gellanilyticum</name>
    <dbReference type="NCBI Taxonomy" id="748857"/>
    <lineage>
        <taxon>Bacteria</taxon>
        <taxon>Pseudomonadati</taxon>
        <taxon>Verrucomicrobiota</taxon>
        <taxon>Verrucomicrobiia</taxon>
        <taxon>Verrucomicrobiales</taxon>
        <taxon>Verrucomicrobiaceae</taxon>
        <taxon>Roseimicrobium</taxon>
    </lineage>
</organism>
<keyword evidence="4" id="KW-1185">Reference proteome</keyword>
<accession>A0A366H0H4</accession>
<dbReference type="RefSeq" id="WP_113962345.1">
    <property type="nucleotide sequence ID" value="NZ_QNRR01000022.1"/>
</dbReference>
<dbReference type="AlphaFoldDB" id="A0A366H0H4"/>
<feature type="signal peptide" evidence="2">
    <location>
        <begin position="1"/>
        <end position="24"/>
    </location>
</feature>
<feature type="compositionally biased region" description="Pro residues" evidence="1">
    <location>
        <begin position="28"/>
        <end position="38"/>
    </location>
</feature>
<feature type="region of interest" description="Disordered" evidence="1">
    <location>
        <begin position="26"/>
        <end position="52"/>
    </location>
</feature>